<evidence type="ECO:0000259" key="4">
    <source>
        <dbReference type="PROSITE" id="PS50250"/>
    </source>
</evidence>
<keyword evidence="2 5" id="KW-0647">Proteasome</keyword>
<gene>
    <name evidence="5" type="ORF">SOCG_02243</name>
</gene>
<dbReference type="HOGENOM" id="CLU_033860_2_0_1"/>
<sequence>MFPTTKPLAMEAKPEIDLSNKFEDLKKELGASSTVDIDSSLEKLLIFEKQVRQASDAITNTRVLCFIADLLYHAHDFQGLNEQLVNLSKKHGQLKQAMTSLVQHVMNYLPAIEDLKKKIDLIETLRTITDGKIYVEVERARLTQLLSQIKEEHGDVKAAQEILCNEPVETYGSFDQKEKVAFILDQVRLFLLRSDFYMASIFTKKINTKFFEKEGVESLKLKYYEQKIRIGLHDDAYLDVCKYYRAVYDTSIVQEDPEKWKEILENVVCFVLLSPYDNEQADLLHRINSDHKLNSVPLLQQLVKCFTVNELMRWPKISEIYGSVLRSTPVFAENDEKGEKRWSELRKRVIEHNMRTVAKYYSRIQCDRLGVLLDMNPEETELFLSDLITKRQFYARIDRPAQVITFKKPKNVHEQLNEWGTNISALLEKLEKTRQLIIKEEMMHSIQQAVAK</sequence>
<dbReference type="EMBL" id="KE503206">
    <property type="protein sequence ID" value="EPX74761.1"/>
    <property type="molecule type" value="Genomic_DNA"/>
</dbReference>
<dbReference type="GO" id="GO:0034399">
    <property type="term" value="C:nuclear periphery"/>
    <property type="evidence" value="ECO:0007669"/>
    <property type="project" value="UniProtKB-ARBA"/>
</dbReference>
<reference evidence="5 6" key="1">
    <citation type="journal article" date="2011" name="Science">
        <title>Comparative functional genomics of the fission yeasts.</title>
        <authorList>
            <person name="Rhind N."/>
            <person name="Chen Z."/>
            <person name="Yassour M."/>
            <person name="Thompson D.A."/>
            <person name="Haas B.J."/>
            <person name="Habib N."/>
            <person name="Wapinski I."/>
            <person name="Roy S."/>
            <person name="Lin M.F."/>
            <person name="Heiman D.I."/>
            <person name="Young S.K."/>
            <person name="Furuya K."/>
            <person name="Guo Y."/>
            <person name="Pidoux A."/>
            <person name="Chen H.M."/>
            <person name="Robbertse B."/>
            <person name="Goldberg J.M."/>
            <person name="Aoki K."/>
            <person name="Bayne E.H."/>
            <person name="Berlin A.M."/>
            <person name="Desjardins C.A."/>
            <person name="Dobbs E."/>
            <person name="Dukaj L."/>
            <person name="Fan L."/>
            <person name="FitzGerald M.G."/>
            <person name="French C."/>
            <person name="Gujja S."/>
            <person name="Hansen K."/>
            <person name="Keifenheim D."/>
            <person name="Levin J.Z."/>
            <person name="Mosher R.A."/>
            <person name="Mueller C.A."/>
            <person name="Pfiffner J."/>
            <person name="Priest M."/>
            <person name="Russ C."/>
            <person name="Smialowska A."/>
            <person name="Swoboda P."/>
            <person name="Sykes S.M."/>
            <person name="Vaughn M."/>
            <person name="Vengrova S."/>
            <person name="Yoder R."/>
            <person name="Zeng Q."/>
            <person name="Allshire R."/>
            <person name="Baulcombe D."/>
            <person name="Birren B.W."/>
            <person name="Brown W."/>
            <person name="Ekwall K."/>
            <person name="Kellis M."/>
            <person name="Leatherwood J."/>
            <person name="Levin H."/>
            <person name="Margalit H."/>
            <person name="Martienssen R."/>
            <person name="Nieduszynski C.A."/>
            <person name="Spatafora J.W."/>
            <person name="Friedman N."/>
            <person name="Dalgaard J.Z."/>
            <person name="Baumann P."/>
            <person name="Niki H."/>
            <person name="Regev A."/>
            <person name="Nusbaum C."/>
        </authorList>
    </citation>
    <scope>NUCLEOTIDE SEQUENCE [LARGE SCALE GENOMIC DNA]</scope>
    <source>
        <strain evidence="6">yFS286</strain>
    </source>
</reference>
<protein>
    <submittedName>
        <fullName evidence="5">19S proteasome regulatory subunit Rpn502</fullName>
    </submittedName>
</protein>
<dbReference type="InterPro" id="IPR054559">
    <property type="entry name" value="PSMD12-CSN4-like_N"/>
</dbReference>
<dbReference type="Pfam" id="PF18098">
    <property type="entry name" value="RPN5_C"/>
    <property type="match status" value="1"/>
</dbReference>
<dbReference type="Proteomes" id="UP000016088">
    <property type="component" value="Unassembled WGS sequence"/>
</dbReference>
<dbReference type="GO" id="GO:0043161">
    <property type="term" value="P:proteasome-mediated ubiquitin-dependent protein catabolic process"/>
    <property type="evidence" value="ECO:0007669"/>
    <property type="project" value="EnsemblFungi"/>
</dbReference>
<dbReference type="PROSITE" id="PS50250">
    <property type="entry name" value="PCI"/>
    <property type="match status" value="1"/>
</dbReference>
<dbReference type="GO" id="GO:0034515">
    <property type="term" value="C:proteasome storage granule"/>
    <property type="evidence" value="ECO:0007669"/>
    <property type="project" value="EnsemblFungi"/>
</dbReference>
<evidence type="ECO:0000256" key="3">
    <source>
        <dbReference type="ARBA" id="ARBA00056471"/>
    </source>
</evidence>
<dbReference type="Pfam" id="PF22241">
    <property type="entry name" value="PSMD12-CSN4_N"/>
    <property type="match status" value="1"/>
</dbReference>
<organism evidence="5 6">
    <name type="scientific">Schizosaccharomyces octosporus (strain yFS286)</name>
    <name type="common">Fission yeast</name>
    <name type="synonym">Octosporomyces octosporus</name>
    <dbReference type="NCBI Taxonomy" id="483514"/>
    <lineage>
        <taxon>Eukaryota</taxon>
        <taxon>Fungi</taxon>
        <taxon>Dikarya</taxon>
        <taxon>Ascomycota</taxon>
        <taxon>Taphrinomycotina</taxon>
        <taxon>Schizosaccharomycetes</taxon>
        <taxon>Schizosaccharomycetales</taxon>
        <taxon>Schizosaccharomycetaceae</taxon>
        <taxon>Schizosaccharomyces</taxon>
    </lineage>
</organism>
<accession>S9Q0C4</accession>
<evidence type="ECO:0000313" key="5">
    <source>
        <dbReference type="EMBL" id="EPX74761.1"/>
    </source>
</evidence>
<dbReference type="SUPFAM" id="SSF46785">
    <property type="entry name" value="Winged helix' DNA-binding domain"/>
    <property type="match status" value="1"/>
</dbReference>
<dbReference type="GO" id="GO:0008180">
    <property type="term" value="C:COP9 signalosome"/>
    <property type="evidence" value="ECO:0007669"/>
    <property type="project" value="EnsemblFungi"/>
</dbReference>
<dbReference type="PANTHER" id="PTHR10855">
    <property type="entry name" value="26S PROTEASOME NON-ATPASE REGULATORY SUBUNIT 12/COP9 SIGNALOSOME COMPLEX SUBUNIT 4"/>
    <property type="match status" value="1"/>
</dbReference>
<dbReference type="FunFam" id="1.10.10.10:FF:000070">
    <property type="entry name" value="26S proteasome non-ATPase regulatory subunit 12"/>
    <property type="match status" value="1"/>
</dbReference>
<dbReference type="Pfam" id="PF01399">
    <property type="entry name" value="PCI"/>
    <property type="match status" value="1"/>
</dbReference>
<dbReference type="RefSeq" id="XP_013016191.1">
    <property type="nucleotide sequence ID" value="XM_013160737.1"/>
</dbReference>
<evidence type="ECO:0000313" key="6">
    <source>
        <dbReference type="Proteomes" id="UP000016088"/>
    </source>
</evidence>
<dbReference type="SMART" id="SM00088">
    <property type="entry name" value="PINT"/>
    <property type="match status" value="1"/>
</dbReference>
<dbReference type="OMA" id="AENEMFK"/>
<dbReference type="InterPro" id="IPR036388">
    <property type="entry name" value="WH-like_DNA-bd_sf"/>
</dbReference>
<dbReference type="PANTHER" id="PTHR10855:SF1">
    <property type="entry name" value="26S PROTEASOME NON-ATPASE REGULATORY SUBUNIT 12"/>
    <property type="match status" value="1"/>
</dbReference>
<dbReference type="GO" id="GO:0008541">
    <property type="term" value="C:proteasome regulatory particle, lid subcomplex"/>
    <property type="evidence" value="ECO:0007669"/>
    <property type="project" value="EnsemblFungi"/>
</dbReference>
<dbReference type="InterPro" id="IPR040896">
    <property type="entry name" value="RPN5_C"/>
</dbReference>
<dbReference type="VEuPathDB" id="FungiDB:SOCG_02243"/>
<dbReference type="OrthoDB" id="268763at2759"/>
<dbReference type="GeneID" id="25031221"/>
<comment type="similarity">
    <text evidence="1">Belongs to the proteasome subunit p55 family.</text>
</comment>
<dbReference type="InterPro" id="IPR036390">
    <property type="entry name" value="WH_DNA-bd_sf"/>
</dbReference>
<dbReference type="AlphaFoldDB" id="S9Q0C4"/>
<keyword evidence="6" id="KW-1185">Reference proteome</keyword>
<feature type="domain" description="PCI" evidence="4">
    <location>
        <begin position="239"/>
        <end position="411"/>
    </location>
</feature>
<comment type="function">
    <text evidence="3">Acts as a regulatory subunit of the 26S proteasome which is involved in the ATP-dependent degradation of ubiquitinated proteins. Required for proper proteasome assembly.</text>
</comment>
<evidence type="ECO:0000256" key="2">
    <source>
        <dbReference type="ARBA" id="ARBA00022942"/>
    </source>
</evidence>
<dbReference type="InterPro" id="IPR000717">
    <property type="entry name" value="PCI_dom"/>
</dbReference>
<dbReference type="eggNOG" id="KOG1498">
    <property type="taxonomic scope" value="Eukaryota"/>
</dbReference>
<proteinExistence type="inferred from homology"/>
<dbReference type="GO" id="GO:0000338">
    <property type="term" value="P:protein deneddylation"/>
    <property type="evidence" value="ECO:0007669"/>
    <property type="project" value="EnsemblFungi"/>
</dbReference>
<dbReference type="Gene3D" id="1.10.10.10">
    <property type="entry name" value="Winged helix-like DNA-binding domain superfamily/Winged helix DNA-binding domain"/>
    <property type="match status" value="1"/>
</dbReference>
<dbReference type="InterPro" id="IPR040134">
    <property type="entry name" value="PSMD12/CSN4"/>
</dbReference>
<name>S9Q0C4_SCHOY</name>
<evidence type="ECO:0000256" key="1">
    <source>
        <dbReference type="ARBA" id="ARBA00006397"/>
    </source>
</evidence>